<feature type="transmembrane region" description="Helical" evidence="7">
    <location>
        <begin position="36"/>
        <end position="60"/>
    </location>
</feature>
<evidence type="ECO:0000256" key="5">
    <source>
        <dbReference type="ARBA" id="ARBA00022989"/>
    </source>
</evidence>
<feature type="transmembrane region" description="Helical" evidence="7">
    <location>
        <begin position="153"/>
        <end position="186"/>
    </location>
</feature>
<keyword evidence="5 7" id="KW-1133">Transmembrane helix</keyword>
<evidence type="ECO:0000313" key="10">
    <source>
        <dbReference type="Proteomes" id="UP000630615"/>
    </source>
</evidence>
<keyword evidence="6 7" id="KW-0472">Membrane</keyword>
<feature type="transmembrane region" description="Helical" evidence="7">
    <location>
        <begin position="111"/>
        <end position="132"/>
    </location>
</feature>
<evidence type="ECO:0000256" key="6">
    <source>
        <dbReference type="ARBA" id="ARBA00023136"/>
    </source>
</evidence>
<dbReference type="InterPro" id="IPR004680">
    <property type="entry name" value="Cit_transptr-like_dom"/>
</dbReference>
<name>A0ABQ1NJU3_9ENTE</name>
<dbReference type="Pfam" id="PF03600">
    <property type="entry name" value="CitMHS"/>
    <property type="match status" value="1"/>
</dbReference>
<evidence type="ECO:0000256" key="3">
    <source>
        <dbReference type="ARBA" id="ARBA00022475"/>
    </source>
</evidence>
<evidence type="ECO:0000256" key="1">
    <source>
        <dbReference type="ARBA" id="ARBA00004651"/>
    </source>
</evidence>
<dbReference type="Proteomes" id="UP000630615">
    <property type="component" value="Unassembled WGS sequence"/>
</dbReference>
<evidence type="ECO:0000313" key="9">
    <source>
        <dbReference type="EMBL" id="GGC76962.1"/>
    </source>
</evidence>
<keyword evidence="10" id="KW-1185">Reference proteome</keyword>
<feature type="transmembrane region" description="Helical" evidence="7">
    <location>
        <begin position="298"/>
        <end position="320"/>
    </location>
</feature>
<evidence type="ECO:0000256" key="2">
    <source>
        <dbReference type="ARBA" id="ARBA00022448"/>
    </source>
</evidence>
<dbReference type="EMBL" id="BMKI01000001">
    <property type="protein sequence ID" value="GGC76962.1"/>
    <property type="molecule type" value="Genomic_DNA"/>
</dbReference>
<protein>
    <submittedName>
        <fullName evidence="9">Anion transporter</fullName>
    </submittedName>
</protein>
<keyword evidence="4 7" id="KW-0812">Transmembrane</keyword>
<feature type="transmembrane region" description="Helical" evidence="7">
    <location>
        <begin position="233"/>
        <end position="255"/>
    </location>
</feature>
<keyword evidence="3" id="KW-1003">Cell membrane</keyword>
<evidence type="ECO:0000256" key="7">
    <source>
        <dbReference type="SAM" id="Phobius"/>
    </source>
</evidence>
<dbReference type="PANTHER" id="PTHR43302">
    <property type="entry name" value="TRANSPORTER ARSB-RELATED"/>
    <property type="match status" value="1"/>
</dbReference>
<feature type="transmembrane region" description="Helical" evidence="7">
    <location>
        <begin position="261"/>
        <end position="286"/>
    </location>
</feature>
<keyword evidence="2" id="KW-0813">Transport</keyword>
<organism evidence="9 10">
    <name type="scientific">Enterococcus wangshanyuanii</name>
    <dbReference type="NCBI Taxonomy" id="2005703"/>
    <lineage>
        <taxon>Bacteria</taxon>
        <taxon>Bacillati</taxon>
        <taxon>Bacillota</taxon>
        <taxon>Bacilli</taxon>
        <taxon>Lactobacillales</taxon>
        <taxon>Enterococcaceae</taxon>
        <taxon>Enterococcus</taxon>
    </lineage>
</organism>
<evidence type="ECO:0000259" key="8">
    <source>
        <dbReference type="Pfam" id="PF03600"/>
    </source>
</evidence>
<feature type="transmembrane region" description="Helical" evidence="7">
    <location>
        <begin position="72"/>
        <end position="91"/>
    </location>
</feature>
<evidence type="ECO:0000256" key="4">
    <source>
        <dbReference type="ARBA" id="ARBA00022692"/>
    </source>
</evidence>
<gene>
    <name evidence="9" type="ORF">GCM10011573_03240</name>
</gene>
<dbReference type="PANTHER" id="PTHR43302:SF5">
    <property type="entry name" value="TRANSPORTER ARSB-RELATED"/>
    <property type="match status" value="1"/>
</dbReference>
<comment type="subcellular location">
    <subcellularLocation>
        <location evidence="1">Cell membrane</location>
        <topology evidence="1">Multi-pass membrane protein</topology>
    </subcellularLocation>
</comment>
<sequence length="321" mass="35778">MLLVANIDKLGVLTYLAEKLIDVSINTRALIRNITLLAFFSSMLLTNDVAILSLMPIYLTITKKVPDMNHKLTGAVLLIIAANLGSSFFPFGNPQNLFLFSYYSLAAGTFFNWAFLLLLVSFVFLFLSFFWIKKSPIPNQEEPLPSIDQRNIIYLSLIGLLILIGVFDLLPYSIVIPIAILLLGIYDSSSLKKVDYRLLATFIFFFIAVGNFSQLETISLLIKKQFTTSSATFFGSIAVSQVISNVPAAILIAPFTAQTKALFFGVNVGGLGTIIASLANLIGFKIYKQYYPNQSKQFLLMFSLINLIFLIGFIVLFYFIL</sequence>
<accession>A0ABQ1NJU3</accession>
<feature type="transmembrane region" description="Helical" evidence="7">
    <location>
        <begin position="198"/>
        <end position="221"/>
    </location>
</feature>
<comment type="caution">
    <text evidence="9">The sequence shown here is derived from an EMBL/GenBank/DDBJ whole genome shotgun (WGS) entry which is preliminary data.</text>
</comment>
<proteinExistence type="predicted"/>
<feature type="domain" description="Citrate transporter-like" evidence="8">
    <location>
        <begin position="1"/>
        <end position="259"/>
    </location>
</feature>
<reference evidence="10" key="1">
    <citation type="journal article" date="2019" name="Int. J. Syst. Evol. Microbiol.">
        <title>The Global Catalogue of Microorganisms (GCM) 10K type strain sequencing project: providing services to taxonomists for standard genome sequencing and annotation.</title>
        <authorList>
            <consortium name="The Broad Institute Genomics Platform"/>
            <consortium name="The Broad Institute Genome Sequencing Center for Infectious Disease"/>
            <person name="Wu L."/>
            <person name="Ma J."/>
        </authorList>
    </citation>
    <scope>NUCLEOTIDE SEQUENCE [LARGE SCALE GENOMIC DNA]</scope>
    <source>
        <strain evidence="10">CGMCC 1.15942</strain>
    </source>
</reference>